<sequence>MSASIPLLPLSPTVCPYCHKQLATAQGLSAHVSNRAACRKADEVARSLERVQAAQLGPILTSLSVRPAGTSHVEVPIAEGNVLVEDDVGMVVDPDDLLNATQPDMLAADPNEVHTDWAQPESLPRRLRVEIEEVEDIEEGGLPHRPWIEEFPTSAGATYGCAETEFKRILREQRDKGVEPWAPFADMEEWELAEWLITSGLSQTAIEEYLKLNITRGRTKPSYMTNYTFMQKVDGLPTQSAGWKVEVMEAMGDKLGDDGKPKTERIELWSRDIVECVKELMGSATLCDSLAYAPTRQYVDEEGQERLYDNMWSGNWWWDVQTALPSGATVAPVILASDKTTLSRMSGNKSAWPVYLTLGNIDKRMRRKPSAHGTILLGYLPVAKLDCFSDKQRRSLEGYRLFHLCMRKLIAPLIAAGRDGVLMTCADGRIRRVYPILAAYIADHPEQCLVAACQENHCPKCTVTPDQRGEPVFSCLRDPERVTAVLKEAALGAKPAEFAEWGLRALEPFWADVPHANIFSALTPDLLHQLHKGVFKDHLVSWATKAMEGGSNEVDRRFKAMLKHSDLRHFKNGISLVSQWTGTEYKNMEKVFLGVVAGAADQRVVRAVRSILDFIYLAHMEAHTDGSLDALNQAWRDFHEYKVVFIELGIREHFNFPKGHSMEHYEVSIRSLGTADGYSTEYPECLHIDFAKLAYGASNKQSTYTHQMTRWLGRQEAVYRFAAYLEWAATQPRRPNLADPPNLHGAPTSHLTAIHVGQPENGPREHPTSGLAPSPTVITTSPSSSHTGQTPRPVALSSSVHSNALSESGHRNCSTTNSPNDAEDVWRDGYCIAKIPAYPSLTPAQLDREFRVSAAQFKTALSDYLRMLVGTNMSMLALISVPLHDLARIPAYKQAKVQLPILRQVSPTPLVNIIHASPSHLGPPPLRTHVPSKMSTVLARYPNVTASTVSGRPIPRRLFDVARPLAGLRVARVRLIFKLPSAYDARALGIMGPLVYVEWFTPFHILDNITGMYTVSPSTHQRQRHASVIPLSDVRRVVAGDVLDNATMKFFVNPYLRHHDFVLLRLLSHA</sequence>
<feature type="compositionally biased region" description="Polar residues" evidence="1">
    <location>
        <begin position="786"/>
        <end position="820"/>
    </location>
</feature>
<evidence type="ECO:0008006" key="4">
    <source>
        <dbReference type="Google" id="ProtNLM"/>
    </source>
</evidence>
<dbReference type="InterPro" id="IPR041078">
    <property type="entry name" value="Plavaka"/>
</dbReference>
<dbReference type="OMA" id="PNSHTHE"/>
<name>A0A060SXH4_PYCCI</name>
<evidence type="ECO:0000313" key="2">
    <source>
        <dbReference type="EMBL" id="CDO76939.1"/>
    </source>
</evidence>
<comment type="caution">
    <text evidence="2">The sequence shown here is derived from an EMBL/GenBank/DDBJ whole genome shotgun (WGS) entry which is preliminary data.</text>
</comment>
<evidence type="ECO:0000313" key="3">
    <source>
        <dbReference type="Proteomes" id="UP000029665"/>
    </source>
</evidence>
<proteinExistence type="predicted"/>
<feature type="region of interest" description="Disordered" evidence="1">
    <location>
        <begin position="754"/>
        <end position="820"/>
    </location>
</feature>
<protein>
    <recommendedName>
        <fullName evidence="4">C2H2-type domain-containing protein</fullName>
    </recommendedName>
</protein>
<dbReference type="OrthoDB" id="2789130at2759"/>
<gene>
    <name evidence="2" type="ORF">BN946_scf185006.g21</name>
</gene>
<dbReference type="HOGENOM" id="CLU_006344_4_2_1"/>
<dbReference type="Proteomes" id="UP000029665">
    <property type="component" value="Unassembled WGS sequence"/>
</dbReference>
<keyword evidence="3" id="KW-1185">Reference proteome</keyword>
<evidence type="ECO:0000256" key="1">
    <source>
        <dbReference type="SAM" id="MobiDB-lite"/>
    </source>
</evidence>
<reference evidence="2" key="1">
    <citation type="submission" date="2014-01" db="EMBL/GenBank/DDBJ databases">
        <title>The genome of the white-rot fungus Pycnoporus cinnabarinus: a basidiomycete model with a versatile arsenal for lignocellulosic biomass breakdown.</title>
        <authorList>
            <person name="Levasseur A."/>
            <person name="Lomascolo A."/>
            <person name="Ruiz-Duenas F.J."/>
            <person name="Uzan E."/>
            <person name="Piumi F."/>
            <person name="Kues U."/>
            <person name="Ram A.F.J."/>
            <person name="Murat C."/>
            <person name="Haon M."/>
            <person name="Benoit I."/>
            <person name="Arfi Y."/>
            <person name="Chevret D."/>
            <person name="Drula E."/>
            <person name="Kwon M.J."/>
            <person name="Gouret P."/>
            <person name="Lesage-Meessen L."/>
            <person name="Lombard V."/>
            <person name="Mariette J."/>
            <person name="Noirot C."/>
            <person name="Park J."/>
            <person name="Patyshakuliyeva A."/>
            <person name="Wieneger R.A.B."/>
            <person name="Wosten H.A.B."/>
            <person name="Martin F."/>
            <person name="Coutinho P.M."/>
            <person name="de Vries R."/>
            <person name="Martinez A.T."/>
            <person name="Klopp C."/>
            <person name="Pontarotti P."/>
            <person name="Henrissat B."/>
            <person name="Record E."/>
        </authorList>
    </citation>
    <scope>NUCLEOTIDE SEQUENCE [LARGE SCALE GENOMIC DNA]</scope>
    <source>
        <strain evidence="2">BRFM137</strain>
    </source>
</reference>
<dbReference type="STRING" id="5643.A0A060SXH4"/>
<dbReference type="Pfam" id="PF18759">
    <property type="entry name" value="Plavaka"/>
    <property type="match status" value="1"/>
</dbReference>
<dbReference type="EMBL" id="CCBP010000430">
    <property type="protein sequence ID" value="CDO76939.1"/>
    <property type="molecule type" value="Genomic_DNA"/>
</dbReference>
<accession>A0A060SXH4</accession>
<organism evidence="2 3">
    <name type="scientific">Pycnoporus cinnabarinus</name>
    <name type="common">Cinnabar-red polypore</name>
    <name type="synonym">Trametes cinnabarina</name>
    <dbReference type="NCBI Taxonomy" id="5643"/>
    <lineage>
        <taxon>Eukaryota</taxon>
        <taxon>Fungi</taxon>
        <taxon>Dikarya</taxon>
        <taxon>Basidiomycota</taxon>
        <taxon>Agaricomycotina</taxon>
        <taxon>Agaricomycetes</taxon>
        <taxon>Polyporales</taxon>
        <taxon>Polyporaceae</taxon>
        <taxon>Trametes</taxon>
    </lineage>
</organism>
<dbReference type="AlphaFoldDB" id="A0A060SXH4"/>
<feature type="compositionally biased region" description="Low complexity" evidence="1">
    <location>
        <begin position="773"/>
        <end position="785"/>
    </location>
</feature>